<keyword evidence="4" id="KW-1185">Reference proteome</keyword>
<proteinExistence type="predicted"/>
<dbReference type="SUPFAM" id="SSF53474">
    <property type="entry name" value="alpha/beta-Hydrolases"/>
    <property type="match status" value="1"/>
</dbReference>
<dbReference type="Pfam" id="PF07859">
    <property type="entry name" value="Abhydrolase_3"/>
    <property type="match status" value="1"/>
</dbReference>
<dbReference type="InterPro" id="IPR050300">
    <property type="entry name" value="GDXG_lipolytic_enzyme"/>
</dbReference>
<name>A0A6A6GUK3_VIRVR</name>
<evidence type="ECO:0000256" key="1">
    <source>
        <dbReference type="ARBA" id="ARBA00022801"/>
    </source>
</evidence>
<dbReference type="PANTHER" id="PTHR48081">
    <property type="entry name" value="AB HYDROLASE SUPERFAMILY PROTEIN C4A8.06C"/>
    <property type="match status" value="1"/>
</dbReference>
<dbReference type="InterPro" id="IPR029058">
    <property type="entry name" value="AB_hydrolase_fold"/>
</dbReference>
<dbReference type="EMBL" id="ML991868">
    <property type="protein sequence ID" value="KAF2229309.1"/>
    <property type="molecule type" value="Genomic_DNA"/>
</dbReference>
<dbReference type="PANTHER" id="PTHR48081:SF8">
    <property type="entry name" value="ALPHA_BETA HYDROLASE FOLD-3 DOMAIN-CONTAINING PROTEIN-RELATED"/>
    <property type="match status" value="1"/>
</dbReference>
<feature type="domain" description="Alpha/beta hydrolase fold-3" evidence="2">
    <location>
        <begin position="89"/>
        <end position="308"/>
    </location>
</feature>
<evidence type="ECO:0000313" key="4">
    <source>
        <dbReference type="Proteomes" id="UP000800092"/>
    </source>
</evidence>
<sequence>MSPEEILKTGELDQELLELVEKLNIPRPQWDDVLAAREMFAKRQAIGLEAMGPTPSGMVEEEQHIPVRDGSKIRIKVIKPKDASGRPLLVMCHGGGFVLGSLEAEQANCRSLVKAFDAVCISVGYRLAPEFTFPTAIDDSWDALKWAAENAKTLGADPSKGFIVGGTSAGGNIAAVLAHLARDEKLSPPLTGQWLCIPTVLHKDKATEVLPEKYKKVYLSHEQIIEVPGLNKQAVDFFVHHYAPDQNDPKFNPFIWPSGHKGLPPAYFQICGADPLRDEGLIYDTVLREEAGVKTKLDLYPGLTHGFWGVFSMHSKANQYQEDLVNGFSWLLGVEPRKIEAKQVPTTV</sequence>
<dbReference type="InterPro" id="IPR013094">
    <property type="entry name" value="AB_hydrolase_3"/>
</dbReference>
<dbReference type="GO" id="GO:0016787">
    <property type="term" value="F:hydrolase activity"/>
    <property type="evidence" value="ECO:0007669"/>
    <property type="project" value="UniProtKB-KW"/>
</dbReference>
<reference evidence="3" key="1">
    <citation type="journal article" date="2020" name="Stud. Mycol.">
        <title>101 Dothideomycetes genomes: a test case for predicting lifestyles and emergence of pathogens.</title>
        <authorList>
            <person name="Haridas S."/>
            <person name="Albert R."/>
            <person name="Binder M."/>
            <person name="Bloem J."/>
            <person name="Labutti K."/>
            <person name="Salamov A."/>
            <person name="Andreopoulos B."/>
            <person name="Baker S."/>
            <person name="Barry K."/>
            <person name="Bills G."/>
            <person name="Bluhm B."/>
            <person name="Cannon C."/>
            <person name="Castanera R."/>
            <person name="Culley D."/>
            <person name="Daum C."/>
            <person name="Ezra D."/>
            <person name="Gonzalez J."/>
            <person name="Henrissat B."/>
            <person name="Kuo A."/>
            <person name="Liang C."/>
            <person name="Lipzen A."/>
            <person name="Lutzoni F."/>
            <person name="Magnuson J."/>
            <person name="Mondo S."/>
            <person name="Nolan M."/>
            <person name="Ohm R."/>
            <person name="Pangilinan J."/>
            <person name="Park H.-J."/>
            <person name="Ramirez L."/>
            <person name="Alfaro M."/>
            <person name="Sun H."/>
            <person name="Tritt A."/>
            <person name="Yoshinaga Y."/>
            <person name="Zwiers L.-H."/>
            <person name="Turgeon B."/>
            <person name="Goodwin S."/>
            <person name="Spatafora J."/>
            <person name="Crous P."/>
            <person name="Grigoriev I."/>
        </authorList>
    </citation>
    <scope>NUCLEOTIDE SEQUENCE</scope>
    <source>
        <strain evidence="3">Tuck. ex Michener</strain>
    </source>
</reference>
<keyword evidence="1" id="KW-0378">Hydrolase</keyword>
<protein>
    <recommendedName>
        <fullName evidence="2">Alpha/beta hydrolase fold-3 domain-containing protein</fullName>
    </recommendedName>
</protein>
<dbReference type="Gene3D" id="3.40.50.1820">
    <property type="entry name" value="alpha/beta hydrolase"/>
    <property type="match status" value="1"/>
</dbReference>
<organism evidence="3 4">
    <name type="scientific">Viridothelium virens</name>
    <name type="common">Speckled blister lichen</name>
    <name type="synonym">Trypethelium virens</name>
    <dbReference type="NCBI Taxonomy" id="1048519"/>
    <lineage>
        <taxon>Eukaryota</taxon>
        <taxon>Fungi</taxon>
        <taxon>Dikarya</taxon>
        <taxon>Ascomycota</taxon>
        <taxon>Pezizomycotina</taxon>
        <taxon>Dothideomycetes</taxon>
        <taxon>Dothideomycetes incertae sedis</taxon>
        <taxon>Trypetheliales</taxon>
        <taxon>Trypetheliaceae</taxon>
        <taxon>Viridothelium</taxon>
    </lineage>
</organism>
<accession>A0A6A6GUK3</accession>
<dbReference type="Proteomes" id="UP000800092">
    <property type="component" value="Unassembled WGS sequence"/>
</dbReference>
<dbReference type="AlphaFoldDB" id="A0A6A6GUK3"/>
<dbReference type="OrthoDB" id="408631at2759"/>
<evidence type="ECO:0000259" key="2">
    <source>
        <dbReference type="Pfam" id="PF07859"/>
    </source>
</evidence>
<gene>
    <name evidence="3" type="ORF">EV356DRAFT_511081</name>
</gene>
<evidence type="ECO:0000313" key="3">
    <source>
        <dbReference type="EMBL" id="KAF2229309.1"/>
    </source>
</evidence>